<gene>
    <name evidence="9" type="ORF">TEA_021634</name>
</gene>
<dbReference type="InterPro" id="IPR007233">
    <property type="entry name" value="TRAPPC"/>
</dbReference>
<dbReference type="GO" id="GO:0006888">
    <property type="term" value="P:endoplasmic reticulum to Golgi vesicle-mediated transport"/>
    <property type="evidence" value="ECO:0007669"/>
    <property type="project" value="TreeGrafter"/>
</dbReference>
<evidence type="ECO:0000256" key="3">
    <source>
        <dbReference type="ARBA" id="ARBA00022448"/>
    </source>
</evidence>
<feature type="region of interest" description="Disordered" evidence="8">
    <location>
        <begin position="144"/>
        <end position="165"/>
    </location>
</feature>
<keyword evidence="3" id="KW-0813">Transport</keyword>
<evidence type="ECO:0000256" key="8">
    <source>
        <dbReference type="SAM" id="MobiDB-lite"/>
    </source>
</evidence>
<dbReference type="Proteomes" id="UP000306102">
    <property type="component" value="Unassembled WGS sequence"/>
</dbReference>
<dbReference type="InterPro" id="IPR011012">
    <property type="entry name" value="Longin-like_dom_sf"/>
</dbReference>
<accession>A0A4V3WPB0</accession>
<protein>
    <submittedName>
        <fullName evidence="9">Uncharacterized protein</fullName>
    </submittedName>
</protein>
<feature type="region of interest" description="Disordered" evidence="8">
    <location>
        <begin position="1"/>
        <end position="27"/>
    </location>
</feature>
<evidence type="ECO:0000256" key="7">
    <source>
        <dbReference type="ARBA" id="ARBA00038179"/>
    </source>
</evidence>
<comment type="subcellular location">
    <subcellularLocation>
        <location evidence="1">Endoplasmic reticulum</location>
    </subcellularLocation>
    <subcellularLocation>
        <location evidence="2">Golgi apparatus</location>
    </subcellularLocation>
</comment>
<organism evidence="9 10">
    <name type="scientific">Camellia sinensis var. sinensis</name>
    <name type="common">China tea</name>
    <dbReference type="NCBI Taxonomy" id="542762"/>
    <lineage>
        <taxon>Eukaryota</taxon>
        <taxon>Viridiplantae</taxon>
        <taxon>Streptophyta</taxon>
        <taxon>Embryophyta</taxon>
        <taxon>Tracheophyta</taxon>
        <taxon>Spermatophyta</taxon>
        <taxon>Magnoliopsida</taxon>
        <taxon>eudicotyledons</taxon>
        <taxon>Gunneridae</taxon>
        <taxon>Pentapetalae</taxon>
        <taxon>asterids</taxon>
        <taxon>Ericales</taxon>
        <taxon>Theaceae</taxon>
        <taxon>Camellia</taxon>
    </lineage>
</organism>
<proteinExistence type="inferred from homology"/>
<sequence length="352" mass="38856">MNAKNNAEEDREEDKQESSTLQIGGSDSLGPRDLFRLVTTIMDVEETHMDYGCAGRMATNDSLRLASLWHSMHAISQQLLPMVGCLGIELLQVDNFNLHCFQSLTEIKSYLPDAKLEVVDPRPTLSHSRVGTLVRSVELYIPEPPTHVGAPSSSPLRAPPRPSRSHRLRLRTSVLEVSTDLDREEKPQFSGEWSPDNRELIGGKQIKHGGDGLLHGIHGKIRNALGNNKSVKRFDLLKHVKDNKEFLIEIKLLSIDEVVGDFVTVNAKDEATDNMMFLGGEGEDEGVDKEQQRGFVRDFVGFANLIFEISDSVIAGCGSGSTAAVRRWRSGGAMPTAVSRRLLAMTMRRGGG</sequence>
<dbReference type="GO" id="GO:0005794">
    <property type="term" value="C:Golgi apparatus"/>
    <property type="evidence" value="ECO:0007669"/>
    <property type="project" value="UniProtKB-SubCell"/>
</dbReference>
<dbReference type="Gene3D" id="3.30.450.70">
    <property type="match status" value="1"/>
</dbReference>
<evidence type="ECO:0000256" key="4">
    <source>
        <dbReference type="ARBA" id="ARBA00022824"/>
    </source>
</evidence>
<dbReference type="Pfam" id="PF04099">
    <property type="entry name" value="Sybindin"/>
    <property type="match status" value="1"/>
</dbReference>
<evidence type="ECO:0000256" key="1">
    <source>
        <dbReference type="ARBA" id="ARBA00004240"/>
    </source>
</evidence>
<dbReference type="SUPFAM" id="SSF64356">
    <property type="entry name" value="SNARE-like"/>
    <property type="match status" value="1"/>
</dbReference>
<keyword evidence="5" id="KW-0931">ER-Golgi transport</keyword>
<dbReference type="GO" id="GO:0030008">
    <property type="term" value="C:TRAPP complex"/>
    <property type="evidence" value="ECO:0007669"/>
    <property type="project" value="InterPro"/>
</dbReference>
<evidence type="ECO:0000313" key="9">
    <source>
        <dbReference type="EMBL" id="THG15677.1"/>
    </source>
</evidence>
<evidence type="ECO:0000256" key="5">
    <source>
        <dbReference type="ARBA" id="ARBA00022892"/>
    </source>
</evidence>
<keyword evidence="6" id="KW-0333">Golgi apparatus</keyword>
<comment type="similarity">
    <text evidence="7">Belongs to the TRAPP small subunits family. TRAPPC4 subfamily.</text>
</comment>
<dbReference type="GO" id="GO:0005783">
    <property type="term" value="C:endoplasmic reticulum"/>
    <property type="evidence" value="ECO:0007669"/>
    <property type="project" value="UniProtKB-SubCell"/>
</dbReference>
<evidence type="ECO:0000256" key="2">
    <source>
        <dbReference type="ARBA" id="ARBA00004555"/>
    </source>
</evidence>
<dbReference type="AlphaFoldDB" id="A0A4V3WPB0"/>
<dbReference type="PANTHER" id="PTHR23249:SF15">
    <property type="entry name" value="TRAFFICKING PROTEIN PARTICLE COMPLEX SUBUNIT 4"/>
    <property type="match status" value="1"/>
</dbReference>
<comment type="caution">
    <text evidence="9">The sequence shown here is derived from an EMBL/GenBank/DDBJ whole genome shotgun (WGS) entry which is preliminary data.</text>
</comment>
<evidence type="ECO:0000313" key="10">
    <source>
        <dbReference type="Proteomes" id="UP000306102"/>
    </source>
</evidence>
<name>A0A4V3WPB0_CAMSN</name>
<reference evidence="9 10" key="1">
    <citation type="journal article" date="2018" name="Proc. Natl. Acad. Sci. U.S.A.">
        <title>Draft genome sequence of Camellia sinensis var. sinensis provides insights into the evolution of the tea genome and tea quality.</title>
        <authorList>
            <person name="Wei C."/>
            <person name="Yang H."/>
            <person name="Wang S."/>
            <person name="Zhao J."/>
            <person name="Liu C."/>
            <person name="Gao L."/>
            <person name="Xia E."/>
            <person name="Lu Y."/>
            <person name="Tai Y."/>
            <person name="She G."/>
            <person name="Sun J."/>
            <person name="Cao H."/>
            <person name="Tong W."/>
            <person name="Gao Q."/>
            <person name="Li Y."/>
            <person name="Deng W."/>
            <person name="Jiang X."/>
            <person name="Wang W."/>
            <person name="Chen Q."/>
            <person name="Zhang S."/>
            <person name="Li H."/>
            <person name="Wu J."/>
            <person name="Wang P."/>
            <person name="Li P."/>
            <person name="Shi C."/>
            <person name="Zheng F."/>
            <person name="Jian J."/>
            <person name="Huang B."/>
            <person name="Shan D."/>
            <person name="Shi M."/>
            <person name="Fang C."/>
            <person name="Yue Y."/>
            <person name="Li F."/>
            <person name="Li D."/>
            <person name="Wei S."/>
            <person name="Han B."/>
            <person name="Jiang C."/>
            <person name="Yin Y."/>
            <person name="Xia T."/>
            <person name="Zhang Z."/>
            <person name="Bennetzen J.L."/>
            <person name="Zhao S."/>
            <person name="Wan X."/>
        </authorList>
    </citation>
    <scope>NUCLEOTIDE SEQUENCE [LARGE SCALE GENOMIC DNA]</scope>
    <source>
        <strain evidence="10">cv. Shuchazao</strain>
        <tissue evidence="9">Leaf</tissue>
    </source>
</reference>
<dbReference type="STRING" id="542762.A0A4V3WPB0"/>
<dbReference type="PANTHER" id="PTHR23249">
    <property type="entry name" value="TRAFFICKING PROTEIN PARTICLE COMPLEX SUBUNIT"/>
    <property type="match status" value="1"/>
</dbReference>
<keyword evidence="4" id="KW-0256">Endoplasmic reticulum</keyword>
<evidence type="ECO:0000256" key="6">
    <source>
        <dbReference type="ARBA" id="ARBA00023034"/>
    </source>
</evidence>
<keyword evidence="10" id="KW-1185">Reference proteome</keyword>
<dbReference type="EMBL" id="SDRB02004579">
    <property type="protein sequence ID" value="THG15677.1"/>
    <property type="molecule type" value="Genomic_DNA"/>
</dbReference>